<reference evidence="2 3" key="1">
    <citation type="submission" date="2016-11" db="EMBL/GenBank/DDBJ databases">
        <title>Whole Genome Sequencing of Mucilaginibacter polytrichastri RG4-7(T) isolated from the moss sample.</title>
        <authorList>
            <person name="Li Y."/>
        </authorList>
    </citation>
    <scope>NUCLEOTIDE SEQUENCE [LARGE SCALE GENOMIC DNA]</scope>
    <source>
        <strain evidence="2 3">RG4-7</strain>
    </source>
</reference>
<keyword evidence="1" id="KW-0046">Antibiotic resistance</keyword>
<comment type="caution">
    <text evidence="2">The sequence shown here is derived from an EMBL/GenBank/DDBJ whole genome shotgun (WGS) entry which is preliminary data.</text>
</comment>
<dbReference type="InterPro" id="IPR000335">
    <property type="entry name" value="Bleomycin-R"/>
</dbReference>
<dbReference type="Pfam" id="PF19581">
    <property type="entry name" value="Glyoxalase_7"/>
    <property type="match status" value="1"/>
</dbReference>
<dbReference type="InterPro" id="IPR029068">
    <property type="entry name" value="Glyas_Bleomycin-R_OHBP_Dase"/>
</dbReference>
<sequence>MPTVIPVLRIYDYNKTIEFYVNWLGFKIDWEHRFEDNTPVYMQVSKGDILLNLSEHHGDGSPNGRVRILNFKGLRAYHQSLNNPQYKYNRPGLVIPEWDPSAINMTVVDPVGNRLTFEEREG</sequence>
<dbReference type="GO" id="GO:0046677">
    <property type="term" value="P:response to antibiotic"/>
    <property type="evidence" value="ECO:0007669"/>
    <property type="project" value="UniProtKB-KW"/>
</dbReference>
<evidence type="ECO:0000313" key="2">
    <source>
        <dbReference type="EMBL" id="OKS84735.1"/>
    </source>
</evidence>
<evidence type="ECO:0000313" key="3">
    <source>
        <dbReference type="Proteomes" id="UP000186720"/>
    </source>
</evidence>
<proteinExistence type="predicted"/>
<gene>
    <name evidence="2" type="ORF">RG47T_0168</name>
</gene>
<evidence type="ECO:0000256" key="1">
    <source>
        <dbReference type="ARBA" id="ARBA00023251"/>
    </source>
</evidence>
<dbReference type="RefSeq" id="WP_074487431.1">
    <property type="nucleotide sequence ID" value="NZ_FPAM01000008.1"/>
</dbReference>
<dbReference type="STRING" id="1302689.RG47T_0168"/>
<dbReference type="EMBL" id="MPPL01000001">
    <property type="protein sequence ID" value="OKS84735.1"/>
    <property type="molecule type" value="Genomic_DNA"/>
</dbReference>
<dbReference type="Gene3D" id="3.10.180.10">
    <property type="entry name" value="2,3-Dihydroxybiphenyl 1,2-Dioxygenase, domain 1"/>
    <property type="match status" value="1"/>
</dbReference>
<evidence type="ECO:0008006" key="4">
    <source>
        <dbReference type="Google" id="ProtNLM"/>
    </source>
</evidence>
<organism evidence="2 3">
    <name type="scientific">Mucilaginibacter polytrichastri</name>
    <dbReference type="NCBI Taxonomy" id="1302689"/>
    <lineage>
        <taxon>Bacteria</taxon>
        <taxon>Pseudomonadati</taxon>
        <taxon>Bacteroidota</taxon>
        <taxon>Sphingobacteriia</taxon>
        <taxon>Sphingobacteriales</taxon>
        <taxon>Sphingobacteriaceae</taxon>
        <taxon>Mucilaginibacter</taxon>
    </lineage>
</organism>
<accession>A0A1Q5ZSJ1</accession>
<dbReference type="Proteomes" id="UP000186720">
    <property type="component" value="Unassembled WGS sequence"/>
</dbReference>
<protein>
    <recommendedName>
        <fullName evidence="4">VOC domain-containing protein</fullName>
    </recommendedName>
</protein>
<name>A0A1Q5ZSJ1_9SPHI</name>
<dbReference type="SUPFAM" id="SSF54593">
    <property type="entry name" value="Glyoxalase/Bleomycin resistance protein/Dihydroxybiphenyl dioxygenase"/>
    <property type="match status" value="1"/>
</dbReference>
<dbReference type="OrthoDB" id="9803104at2"/>
<dbReference type="AlphaFoldDB" id="A0A1Q5ZSJ1"/>
<keyword evidence="3" id="KW-1185">Reference proteome</keyword>